<dbReference type="Proteomes" id="UP000247233">
    <property type="component" value="Unassembled WGS sequence"/>
</dbReference>
<organism evidence="1 2">
    <name type="scientific">Aspergillus heteromorphus CBS 117.55</name>
    <dbReference type="NCBI Taxonomy" id="1448321"/>
    <lineage>
        <taxon>Eukaryota</taxon>
        <taxon>Fungi</taxon>
        <taxon>Dikarya</taxon>
        <taxon>Ascomycota</taxon>
        <taxon>Pezizomycotina</taxon>
        <taxon>Eurotiomycetes</taxon>
        <taxon>Eurotiomycetidae</taxon>
        <taxon>Eurotiales</taxon>
        <taxon>Aspergillaceae</taxon>
        <taxon>Aspergillus</taxon>
        <taxon>Aspergillus subgen. Circumdati</taxon>
    </lineage>
</organism>
<keyword evidence="2" id="KW-1185">Reference proteome</keyword>
<dbReference type="EMBL" id="MSFL01000135">
    <property type="protein sequence ID" value="PWY62285.1"/>
    <property type="molecule type" value="Genomic_DNA"/>
</dbReference>
<evidence type="ECO:0000313" key="2">
    <source>
        <dbReference type="Proteomes" id="UP000247233"/>
    </source>
</evidence>
<dbReference type="AlphaFoldDB" id="A0A317ULD7"/>
<gene>
    <name evidence="1" type="ORF">BO70DRAFT_375547</name>
</gene>
<reference evidence="1 2" key="1">
    <citation type="submission" date="2016-12" db="EMBL/GenBank/DDBJ databases">
        <title>The genomes of Aspergillus section Nigri reveals drivers in fungal speciation.</title>
        <authorList>
            <consortium name="DOE Joint Genome Institute"/>
            <person name="Vesth T.C."/>
            <person name="Nybo J."/>
            <person name="Theobald S."/>
            <person name="Brandl J."/>
            <person name="Frisvad J.C."/>
            <person name="Nielsen K.F."/>
            <person name="Lyhne E.K."/>
            <person name="Kogle M.E."/>
            <person name="Kuo A."/>
            <person name="Riley R."/>
            <person name="Clum A."/>
            <person name="Nolan M."/>
            <person name="Lipzen A."/>
            <person name="Salamov A."/>
            <person name="Henrissat B."/>
            <person name="Wiebenga A."/>
            <person name="De Vries R.P."/>
            <person name="Grigoriev I.V."/>
            <person name="Mortensen U.H."/>
            <person name="Andersen M.R."/>
            <person name="Baker S.E."/>
        </authorList>
    </citation>
    <scope>NUCLEOTIDE SEQUENCE [LARGE SCALE GENOMIC DNA]</scope>
    <source>
        <strain evidence="1 2">CBS 117.55</strain>
    </source>
</reference>
<sequence length="73" mass="7815">MALRRRWIVAYHGGNGKAAGAQITQSRHGEVVTINTDTGLFWVSNNWRASLVPAAAVIPAPIAYIKVVAVKSS</sequence>
<comment type="caution">
    <text evidence="1">The sequence shown here is derived from an EMBL/GenBank/DDBJ whole genome shotgun (WGS) entry which is preliminary data.</text>
</comment>
<evidence type="ECO:0000313" key="1">
    <source>
        <dbReference type="EMBL" id="PWY62285.1"/>
    </source>
</evidence>
<name>A0A317ULD7_9EURO</name>
<dbReference type="VEuPathDB" id="FungiDB:BO70DRAFT_375547"/>
<accession>A0A317ULD7</accession>
<protein>
    <submittedName>
        <fullName evidence="1">Uncharacterized protein</fullName>
    </submittedName>
</protein>
<proteinExistence type="predicted"/>